<dbReference type="PANTHER" id="PTHR30386:SF24">
    <property type="entry name" value="MULTIDRUG RESISTANCE EFFLUX PUMP"/>
    <property type="match status" value="1"/>
</dbReference>
<name>A0ABT0BDL9_9SPHN</name>
<dbReference type="RefSeq" id="WP_244019649.1">
    <property type="nucleotide sequence ID" value="NZ_JALHLF010000028.1"/>
</dbReference>
<accession>A0ABT0BDL9</accession>
<sequence length="392" mass="41858">MNMPIGKKDGVAQGGMGRGGKATYSHNIAVDRKVIFSMVIVAICICCSIWLFYYETRWKYIEETDDAQIGADSVTLSPRISGYIDRVVVADNSDVVTGQPLVFIERGSYAAQLAQAKAQAALARAGVRAAQEALREHSAAIVQAQARVSAARDKADYDSAQVRRYAPLAASGADTGERLSQLKLAQSQSRHDVKALTAAQAAQVAHKSGLEAQLSQAEAQLAQSLAVVQAAQIDTQATVLRAPISGRVGDKSVAVGQYVQAGTRLLSIVPLDALYVTANFKETQMAAMRIGQSAHVRIDALNGLTVDGHVQSIAPGTGARFSLLPAENATGNFTKITQRVPVRIAIEPSPQIRQRLVPGLSVTVTVDTRQAVAKAKARHFDLAHALDQERKK</sequence>
<evidence type="ECO:0000313" key="5">
    <source>
        <dbReference type="EMBL" id="MCJ2182896.1"/>
    </source>
</evidence>
<dbReference type="PANTHER" id="PTHR30386">
    <property type="entry name" value="MEMBRANE FUSION SUBUNIT OF EMRAB-TOLC MULTIDRUG EFFLUX PUMP"/>
    <property type="match status" value="1"/>
</dbReference>
<keyword evidence="2" id="KW-1133">Transmembrane helix</keyword>
<dbReference type="Pfam" id="PF25917">
    <property type="entry name" value="BSH_RND"/>
    <property type="match status" value="1"/>
</dbReference>
<evidence type="ECO:0000313" key="6">
    <source>
        <dbReference type="Proteomes" id="UP001162881"/>
    </source>
</evidence>
<organism evidence="5 6">
    <name type="scientific">Novosphingobium organovorum</name>
    <dbReference type="NCBI Taxonomy" id="2930092"/>
    <lineage>
        <taxon>Bacteria</taxon>
        <taxon>Pseudomonadati</taxon>
        <taxon>Pseudomonadota</taxon>
        <taxon>Alphaproteobacteria</taxon>
        <taxon>Sphingomonadales</taxon>
        <taxon>Sphingomonadaceae</taxon>
        <taxon>Novosphingobium</taxon>
    </lineage>
</organism>
<evidence type="ECO:0000259" key="3">
    <source>
        <dbReference type="Pfam" id="PF25917"/>
    </source>
</evidence>
<comment type="caution">
    <text evidence="5">The sequence shown here is derived from an EMBL/GenBank/DDBJ whole genome shotgun (WGS) entry which is preliminary data.</text>
</comment>
<dbReference type="EMBL" id="JALHLF010000028">
    <property type="protein sequence ID" value="MCJ2182896.1"/>
    <property type="molecule type" value="Genomic_DNA"/>
</dbReference>
<dbReference type="SUPFAM" id="SSF111369">
    <property type="entry name" value="HlyD-like secretion proteins"/>
    <property type="match status" value="2"/>
</dbReference>
<dbReference type="Pfam" id="PF25963">
    <property type="entry name" value="Beta-barrel_AAEA"/>
    <property type="match status" value="1"/>
</dbReference>
<keyword evidence="6" id="KW-1185">Reference proteome</keyword>
<keyword evidence="2" id="KW-0472">Membrane</keyword>
<dbReference type="Gene3D" id="2.40.30.170">
    <property type="match status" value="1"/>
</dbReference>
<dbReference type="Proteomes" id="UP001162881">
    <property type="component" value="Unassembled WGS sequence"/>
</dbReference>
<feature type="coiled-coil region" evidence="1">
    <location>
        <begin position="127"/>
        <end position="154"/>
    </location>
</feature>
<dbReference type="Gene3D" id="1.10.287.470">
    <property type="entry name" value="Helix hairpin bin"/>
    <property type="match status" value="1"/>
</dbReference>
<proteinExistence type="predicted"/>
<dbReference type="InterPro" id="IPR050739">
    <property type="entry name" value="MFP"/>
</dbReference>
<feature type="domain" description="p-hydroxybenzoic acid efflux pump subunit AaeA-like beta-barrel" evidence="4">
    <location>
        <begin position="274"/>
        <end position="366"/>
    </location>
</feature>
<keyword evidence="1" id="KW-0175">Coiled coil</keyword>
<evidence type="ECO:0000259" key="4">
    <source>
        <dbReference type="Pfam" id="PF25963"/>
    </source>
</evidence>
<reference evidence="5" key="1">
    <citation type="submission" date="2022-03" db="EMBL/GenBank/DDBJ databases">
        <title>Identification of a novel bacterium isolated from mangrove sediments.</title>
        <authorList>
            <person name="Pan X."/>
        </authorList>
    </citation>
    <scope>NUCLEOTIDE SEQUENCE</scope>
    <source>
        <strain evidence="5">B1949</strain>
    </source>
</reference>
<evidence type="ECO:0000256" key="1">
    <source>
        <dbReference type="SAM" id="Coils"/>
    </source>
</evidence>
<feature type="transmembrane region" description="Helical" evidence="2">
    <location>
        <begin position="34"/>
        <end position="53"/>
    </location>
</feature>
<gene>
    <name evidence="5" type="ORF">MTR62_09360</name>
</gene>
<dbReference type="InterPro" id="IPR058634">
    <property type="entry name" value="AaeA-lik-b-barrel"/>
</dbReference>
<keyword evidence="2" id="KW-0812">Transmembrane</keyword>
<feature type="domain" description="Multidrug resistance protein MdtA-like barrel-sandwich hybrid" evidence="3">
    <location>
        <begin position="73"/>
        <end position="268"/>
    </location>
</feature>
<protein>
    <submittedName>
        <fullName evidence="5">HlyD family secretion protein</fullName>
    </submittedName>
</protein>
<dbReference type="Gene3D" id="2.40.50.100">
    <property type="match status" value="1"/>
</dbReference>
<evidence type="ECO:0000256" key="2">
    <source>
        <dbReference type="SAM" id="Phobius"/>
    </source>
</evidence>
<dbReference type="InterPro" id="IPR058625">
    <property type="entry name" value="MdtA-like_BSH"/>
</dbReference>